<dbReference type="Pfam" id="PF06429">
    <property type="entry name" value="Flg_bbr_C"/>
    <property type="match status" value="1"/>
</dbReference>
<dbReference type="InterPro" id="IPR053967">
    <property type="entry name" value="LlgE_F_G-like_D1"/>
</dbReference>
<feature type="domain" description="Flagellar basal body rod protein N-terminal" evidence="4">
    <location>
        <begin position="5"/>
        <end position="34"/>
    </location>
</feature>
<gene>
    <name evidence="7" type="ORF">MNBD_GAMMA26-2153</name>
</gene>
<keyword evidence="7" id="KW-0282">Flagellum</keyword>
<dbReference type="InterPro" id="IPR001444">
    <property type="entry name" value="Flag_bb_rod_N"/>
</dbReference>
<dbReference type="GO" id="GO:0071978">
    <property type="term" value="P:bacterial-type flagellum-dependent swarming motility"/>
    <property type="evidence" value="ECO:0007669"/>
    <property type="project" value="TreeGrafter"/>
</dbReference>
<dbReference type="PANTHER" id="PTHR30435:SF18">
    <property type="entry name" value="FLAGELLAR BASAL-BODY ROD PROTEIN FLGF"/>
    <property type="match status" value="1"/>
</dbReference>
<dbReference type="PANTHER" id="PTHR30435">
    <property type="entry name" value="FLAGELLAR PROTEIN"/>
    <property type="match status" value="1"/>
</dbReference>
<evidence type="ECO:0000256" key="3">
    <source>
        <dbReference type="ARBA" id="ARBA00040228"/>
    </source>
</evidence>
<evidence type="ECO:0000256" key="2">
    <source>
        <dbReference type="ARBA" id="ARBA00038560"/>
    </source>
</evidence>
<organism evidence="7">
    <name type="scientific">hydrothermal vent metagenome</name>
    <dbReference type="NCBI Taxonomy" id="652676"/>
    <lineage>
        <taxon>unclassified sequences</taxon>
        <taxon>metagenomes</taxon>
        <taxon>ecological metagenomes</taxon>
    </lineage>
</organism>
<comment type="similarity">
    <text evidence="1">Belongs to the flagella basal body rod proteins family.</text>
</comment>
<name>A0A3B1BW76_9ZZZZ</name>
<evidence type="ECO:0000313" key="7">
    <source>
        <dbReference type="EMBL" id="VAX08877.1"/>
    </source>
</evidence>
<evidence type="ECO:0000256" key="1">
    <source>
        <dbReference type="ARBA" id="ARBA00009677"/>
    </source>
</evidence>
<proteinExistence type="inferred from homology"/>
<dbReference type="Pfam" id="PF00460">
    <property type="entry name" value="Flg_bb_rod"/>
    <property type="match status" value="1"/>
</dbReference>
<keyword evidence="7" id="KW-0966">Cell projection</keyword>
<dbReference type="InterPro" id="IPR020013">
    <property type="entry name" value="Flagellar_FlgE/F/G"/>
</dbReference>
<protein>
    <recommendedName>
        <fullName evidence="3">Flagellar basal-body rod protein FlgF</fullName>
    </recommendedName>
</protein>
<dbReference type="NCBIfam" id="TIGR03506">
    <property type="entry name" value="FlgEFG_subfam"/>
    <property type="match status" value="1"/>
</dbReference>
<feature type="domain" description="Flagellar basal-body/hook protein C-terminal" evidence="5">
    <location>
        <begin position="198"/>
        <end position="241"/>
    </location>
</feature>
<accession>A0A3B1BW76</accession>
<dbReference type="SUPFAM" id="SSF117143">
    <property type="entry name" value="Flagellar hook protein flgE"/>
    <property type="match status" value="1"/>
</dbReference>
<sequence length="245" mass="26005">MDRMLYVAMSGASETLLAQGANSNNLANASTTGFLSDLQQFRSMPVFGEGFPTRVYAMTERPDIDFTRGSIQSTGRDLDVAVRGKGWIAVQAKDGSEALTRAGDLQIDVNGLLLTGTGLPVMGNSGPIALPPAEKIEIGADGTISVRSLGQAANALAIVDRIKLVTPPVSELQKGQDGLMRLKSGLSAEPDADARLTTGTLESSNVNTVKSLVDMIELARRFEMQVKMMKTAEEMDSASATLLRI</sequence>
<evidence type="ECO:0000259" key="5">
    <source>
        <dbReference type="Pfam" id="PF06429"/>
    </source>
</evidence>
<keyword evidence="7" id="KW-0969">Cilium</keyword>
<dbReference type="Pfam" id="PF22692">
    <property type="entry name" value="LlgE_F_G_D1"/>
    <property type="match status" value="1"/>
</dbReference>
<evidence type="ECO:0000259" key="4">
    <source>
        <dbReference type="Pfam" id="PF00460"/>
    </source>
</evidence>
<dbReference type="GO" id="GO:0009288">
    <property type="term" value="C:bacterial-type flagellum"/>
    <property type="evidence" value="ECO:0007669"/>
    <property type="project" value="TreeGrafter"/>
</dbReference>
<comment type="subunit">
    <text evidence="2">The basal body constitutes a major portion of the flagellar organelle and consists of five rings (E,L,P,S, and M) mounted on a central rod. The rod consists of about 26 subunits of FlgG in the distal portion, and FlgB, FlgC and FlgF are thought to build up the proximal portion of the rod with about 6 subunits each.</text>
</comment>
<dbReference type="AlphaFoldDB" id="A0A3B1BW76"/>
<reference evidence="7" key="1">
    <citation type="submission" date="2018-06" db="EMBL/GenBank/DDBJ databases">
        <authorList>
            <person name="Zhirakovskaya E."/>
        </authorList>
    </citation>
    <scope>NUCLEOTIDE SEQUENCE</scope>
</reference>
<dbReference type="EMBL" id="UOFX01000044">
    <property type="protein sequence ID" value="VAX08877.1"/>
    <property type="molecule type" value="Genomic_DNA"/>
</dbReference>
<feature type="domain" description="Flagellar hook protein FlgE/F/G-like D1" evidence="6">
    <location>
        <begin position="81"/>
        <end position="146"/>
    </location>
</feature>
<dbReference type="NCBIfam" id="NF009280">
    <property type="entry name" value="PRK12640.1"/>
    <property type="match status" value="1"/>
</dbReference>
<dbReference type="InterPro" id="IPR010930">
    <property type="entry name" value="Flg_bb/hook_C_dom"/>
</dbReference>
<evidence type="ECO:0000259" key="6">
    <source>
        <dbReference type="Pfam" id="PF22692"/>
    </source>
</evidence>
<dbReference type="InterPro" id="IPR037925">
    <property type="entry name" value="FlgE/F/G-like"/>
</dbReference>